<dbReference type="PANTHER" id="PTHR13440:SF7">
    <property type="entry name" value="BLOC-1 RELATED COMPLEX SUBUNIT 6"/>
    <property type="match status" value="1"/>
</dbReference>
<feature type="compositionally biased region" description="Low complexity" evidence="1">
    <location>
        <begin position="138"/>
        <end position="153"/>
    </location>
</feature>
<evidence type="ECO:0000313" key="3">
    <source>
        <dbReference type="EMBL" id="KAF6020705.1"/>
    </source>
</evidence>
<dbReference type="InterPro" id="IPR019314">
    <property type="entry name" value="BORCS6"/>
</dbReference>
<evidence type="ECO:0000313" key="4">
    <source>
        <dbReference type="Proteomes" id="UP000593567"/>
    </source>
</evidence>
<evidence type="ECO:0000256" key="1">
    <source>
        <dbReference type="SAM" id="MobiDB-lite"/>
    </source>
</evidence>
<dbReference type="GO" id="GO:0099078">
    <property type="term" value="C:BORC complex"/>
    <property type="evidence" value="ECO:0007669"/>
    <property type="project" value="TreeGrafter"/>
</dbReference>
<feature type="domain" description="BLOC-1-related complex subunit 6 C-terminal helix" evidence="2">
    <location>
        <begin position="167"/>
        <end position="265"/>
    </location>
</feature>
<gene>
    <name evidence="3" type="ORF">EB796_020955</name>
</gene>
<comment type="caution">
    <text evidence="3">The sequence shown here is derived from an EMBL/GenBank/DDBJ whole genome shotgun (WGS) entry which is preliminary data.</text>
</comment>
<evidence type="ECO:0000259" key="2">
    <source>
        <dbReference type="Pfam" id="PF10157"/>
    </source>
</evidence>
<proteinExistence type="predicted"/>
<organism evidence="3 4">
    <name type="scientific">Bugula neritina</name>
    <name type="common">Brown bryozoan</name>
    <name type="synonym">Sertularia neritina</name>
    <dbReference type="NCBI Taxonomy" id="10212"/>
    <lineage>
        <taxon>Eukaryota</taxon>
        <taxon>Metazoa</taxon>
        <taxon>Spiralia</taxon>
        <taxon>Lophotrochozoa</taxon>
        <taxon>Bryozoa</taxon>
        <taxon>Gymnolaemata</taxon>
        <taxon>Cheilostomatida</taxon>
        <taxon>Flustrina</taxon>
        <taxon>Buguloidea</taxon>
        <taxon>Bugulidae</taxon>
        <taxon>Bugula</taxon>
    </lineage>
</organism>
<name>A0A7J7J3K7_BUGNE</name>
<dbReference type="EMBL" id="VXIV02003148">
    <property type="protein sequence ID" value="KAF6020705.1"/>
    <property type="molecule type" value="Genomic_DNA"/>
</dbReference>
<keyword evidence="4" id="KW-1185">Reference proteome</keyword>
<feature type="region of interest" description="Disordered" evidence="1">
    <location>
        <begin position="1"/>
        <end position="23"/>
    </location>
</feature>
<dbReference type="GO" id="GO:0032418">
    <property type="term" value="P:lysosome localization"/>
    <property type="evidence" value="ECO:0007669"/>
    <property type="project" value="TreeGrafter"/>
</dbReference>
<dbReference type="InterPro" id="IPR046465">
    <property type="entry name" value="BORCS6_C"/>
</dbReference>
<dbReference type="Proteomes" id="UP000593567">
    <property type="component" value="Unassembled WGS sequence"/>
</dbReference>
<sequence>MANSNTPKNLKDCASNDSLSQESALTLESSLNVDKCNADTNGSLQSSDLKHPESLLTFKKSVNISEGADSVVSSETEGPDTHSVISSSGETGGPDSEDNLSDSEGVIIHDERHRGMVIKQGELVSFVADNLNEQIRISSPSQSAASRSSRRSSLTSDACHSSTDQSPINQKALSDLENQAKVLSLSVDNMLSELQQNLHKMSAITVGCMQTYRGSVEKTLDEVDASIKLMYTFMAKCEELNIRMKEVYPVADEINEIKRILDMFEGELQLNPS</sequence>
<dbReference type="OrthoDB" id="21270at2759"/>
<protein>
    <submittedName>
        <fullName evidence="3">C17orf59</fullName>
    </submittedName>
</protein>
<reference evidence="3" key="1">
    <citation type="submission" date="2020-06" db="EMBL/GenBank/DDBJ databases">
        <title>Draft genome of Bugula neritina, a colonial animal packing powerful symbionts and potential medicines.</title>
        <authorList>
            <person name="Rayko M."/>
        </authorList>
    </citation>
    <scope>NUCLEOTIDE SEQUENCE [LARGE SCALE GENOMIC DNA]</scope>
    <source>
        <strain evidence="3">Kwan_BN1</strain>
    </source>
</reference>
<feature type="compositionally biased region" description="Polar residues" evidence="1">
    <location>
        <begin position="154"/>
        <end position="169"/>
    </location>
</feature>
<feature type="region of interest" description="Disordered" evidence="1">
    <location>
        <begin position="68"/>
        <end position="102"/>
    </location>
</feature>
<dbReference type="PANTHER" id="PTHR13440">
    <property type="entry name" value="BLOC-1 RELATED COMPLEX SUBUNIT 6"/>
    <property type="match status" value="1"/>
</dbReference>
<accession>A0A7J7J3K7</accession>
<dbReference type="AlphaFoldDB" id="A0A7J7J3K7"/>
<dbReference type="Pfam" id="PF10157">
    <property type="entry name" value="BORCS6"/>
    <property type="match status" value="1"/>
</dbReference>
<feature type="region of interest" description="Disordered" evidence="1">
    <location>
        <begin position="138"/>
        <end position="169"/>
    </location>
</feature>